<evidence type="ECO:0000313" key="4">
    <source>
        <dbReference type="Proteomes" id="UP000320386"/>
    </source>
</evidence>
<proteinExistence type="predicted"/>
<protein>
    <recommendedName>
        <fullName evidence="2">Ice-binding protein C-terminal domain-containing protein</fullName>
    </recommendedName>
</protein>
<gene>
    <name evidence="3" type="ORF">Pan265_13190</name>
</gene>
<dbReference type="EMBL" id="CP036280">
    <property type="protein sequence ID" value="QDU71469.1"/>
    <property type="molecule type" value="Genomic_DNA"/>
</dbReference>
<keyword evidence="4" id="KW-1185">Reference proteome</keyword>
<dbReference type="KEGG" id="mcad:Pan265_13190"/>
<accession>A0A518BWW3</accession>
<keyword evidence="1" id="KW-0732">Signal</keyword>
<feature type="signal peptide" evidence="1">
    <location>
        <begin position="1"/>
        <end position="27"/>
    </location>
</feature>
<sequence precursor="true">MFKNGLTLTNALVAGVVLTTASSAVQADLVGFSYSENFDGTPVGDLLPAGWVEANGDFDISLEAKHGNTNAAKLVGSASGIEVATYNGLSTDPGMSPAANWLNYGFSASLGTDTWSESTSIWWGMLARVQDDGSAYGFRITSNGVTNTVIQLIRVTSTGGIATLGTSSSTSTIDSGETVDIEFSVSNDDINSEVDLAVTMVTNNGVTKSLSRSVDYSNSTVIATPGPLGFVANSANRGPSWDDIVVNGLAVPVPEPSALALALLGLAGVAGRRG</sequence>
<dbReference type="AlphaFoldDB" id="A0A518BWW3"/>
<evidence type="ECO:0000256" key="1">
    <source>
        <dbReference type="SAM" id="SignalP"/>
    </source>
</evidence>
<dbReference type="Proteomes" id="UP000320386">
    <property type="component" value="Chromosome"/>
</dbReference>
<evidence type="ECO:0000313" key="3">
    <source>
        <dbReference type="EMBL" id="QDU71469.1"/>
    </source>
</evidence>
<evidence type="ECO:0000259" key="2">
    <source>
        <dbReference type="Pfam" id="PF07589"/>
    </source>
</evidence>
<dbReference type="Pfam" id="PF07589">
    <property type="entry name" value="PEP-CTERM"/>
    <property type="match status" value="1"/>
</dbReference>
<dbReference type="InterPro" id="IPR013424">
    <property type="entry name" value="Ice-binding_C"/>
</dbReference>
<reference evidence="3 4" key="1">
    <citation type="submission" date="2019-02" db="EMBL/GenBank/DDBJ databases">
        <title>Deep-cultivation of Planctomycetes and their phenomic and genomic characterization uncovers novel biology.</title>
        <authorList>
            <person name="Wiegand S."/>
            <person name="Jogler M."/>
            <person name="Boedeker C."/>
            <person name="Pinto D."/>
            <person name="Vollmers J."/>
            <person name="Rivas-Marin E."/>
            <person name="Kohn T."/>
            <person name="Peeters S.H."/>
            <person name="Heuer A."/>
            <person name="Rast P."/>
            <person name="Oberbeckmann S."/>
            <person name="Bunk B."/>
            <person name="Jeske O."/>
            <person name="Meyerdierks A."/>
            <person name="Storesund J.E."/>
            <person name="Kallscheuer N."/>
            <person name="Luecker S."/>
            <person name="Lage O.M."/>
            <person name="Pohl T."/>
            <person name="Merkel B.J."/>
            <person name="Hornburger P."/>
            <person name="Mueller R.-W."/>
            <person name="Bruemmer F."/>
            <person name="Labrenz M."/>
            <person name="Spormann A.M."/>
            <person name="Op den Camp H."/>
            <person name="Overmann J."/>
            <person name="Amann R."/>
            <person name="Jetten M.S.M."/>
            <person name="Mascher T."/>
            <person name="Medema M.H."/>
            <person name="Devos D.P."/>
            <person name="Kaster A.-K."/>
            <person name="Ovreas L."/>
            <person name="Rohde M."/>
            <person name="Galperin M.Y."/>
            <person name="Jogler C."/>
        </authorList>
    </citation>
    <scope>NUCLEOTIDE SEQUENCE [LARGE SCALE GENOMIC DNA]</scope>
    <source>
        <strain evidence="3 4">Pan265</strain>
    </source>
</reference>
<name>A0A518BWW3_9BACT</name>
<feature type="chain" id="PRO_5021708119" description="Ice-binding protein C-terminal domain-containing protein" evidence="1">
    <location>
        <begin position="28"/>
        <end position="274"/>
    </location>
</feature>
<organism evidence="3 4">
    <name type="scientific">Mucisphaera calidilacus</name>
    <dbReference type="NCBI Taxonomy" id="2527982"/>
    <lineage>
        <taxon>Bacteria</taxon>
        <taxon>Pseudomonadati</taxon>
        <taxon>Planctomycetota</taxon>
        <taxon>Phycisphaerae</taxon>
        <taxon>Phycisphaerales</taxon>
        <taxon>Phycisphaeraceae</taxon>
        <taxon>Mucisphaera</taxon>
    </lineage>
</organism>
<feature type="domain" description="Ice-binding protein C-terminal" evidence="2">
    <location>
        <begin position="252"/>
        <end position="273"/>
    </location>
</feature>